<dbReference type="Proteomes" id="UP001168146">
    <property type="component" value="Unassembled WGS sequence"/>
</dbReference>
<evidence type="ECO:0000313" key="2">
    <source>
        <dbReference type="EMBL" id="KAK0322681.1"/>
    </source>
</evidence>
<sequence>MEAESWDEDFDGDIQPFGNSVGTTYTQTSISSRLSVHSESLAGDDDWNVVIQPNDEQSTSQAIQSAKQAGIPLPKNVPSSALLGGTIKRLGKQKSRPKLDDDWGMDFDSSMGGLEWKKQTAPEPHDEDFDDFGELEGSLGIRFAGTKRDARNRSSSASAMSPSLGSVTVESDGDQLGGLEIPDEPMDFAAMIQKRKAGEAELSDLSQPSPAIEQPSTLNLHKKSKLLSNDNDDFLDGFDLGGGDILNRKTRLNKNLKIKDVKPTAPALRPATTLNFHDKPVDKPMHMRSHLPRPVSGSKPPTSRLEPVSENGVSHAAPGRRLPTASGPQLLRSKRSMPAIGSQRSIPIPPKTTFIPSGLSGNQSSHASAQRAMPYHLRRDSEPNRNGAQSPPPRAHSRLSNAFVPETPSRTGRQTRKDLAPAALAREAAAKRNLTKPARKRNFGDGSELEIFDDLPTSQVKESKFVKEPIARGPPRTLRHAPSRSDLRDPVKRTIGIPDRMMTPAPPRTPASPTKGFHAAMQSNTPSYLRDTAASRIARESKLTNAARPRSQGPLMPMSTNTNTTDWKAQVAARSPHSSPSAQRVKAKRIQPQLITKLGVDTTSDTKGMKYNSHLQRWEGNENVLEHFEIPPPLQTPTPTGQHGQTSFMDRMPHGAPSSSPPRPALIAPMSQATQGVQVNGGMVFDPRQMKWLKLKDGQRDVSGPISPSVTDGEEEEDAFAGIDDLRDENTPAAGAGGSTAAGMASPVSMAAAGTGEVHEEFDLGPNFIRHQREEEACWRKRCEGWFSRDGEPRVDDGAWRWSIRDMVSQGF</sequence>
<dbReference type="GO" id="GO:0044732">
    <property type="term" value="C:mitotic spindle pole body"/>
    <property type="evidence" value="ECO:0007669"/>
    <property type="project" value="TreeGrafter"/>
</dbReference>
<evidence type="ECO:0000313" key="4">
    <source>
        <dbReference type="Proteomes" id="UP001175353"/>
    </source>
</evidence>
<proteinExistence type="predicted"/>
<feature type="region of interest" description="Disordered" evidence="1">
    <location>
        <begin position="147"/>
        <end position="180"/>
    </location>
</feature>
<dbReference type="EMBL" id="JAUJLE010000120">
    <property type="protein sequence ID" value="KAK0979814.1"/>
    <property type="molecule type" value="Genomic_DNA"/>
</dbReference>
<accession>A0AAN6KFK9</accession>
<dbReference type="GO" id="GO:0005096">
    <property type="term" value="F:GTPase activator activity"/>
    <property type="evidence" value="ECO:0007669"/>
    <property type="project" value="InterPro"/>
</dbReference>
<reference evidence="3" key="2">
    <citation type="submission" date="2023-06" db="EMBL/GenBank/DDBJ databases">
        <title>Black Yeasts Isolated from many extreme environments.</title>
        <authorList>
            <person name="Coleine C."/>
            <person name="Stajich J.E."/>
            <person name="Selbmann L."/>
        </authorList>
    </citation>
    <scope>NUCLEOTIDE SEQUENCE</scope>
    <source>
        <strain evidence="3">CCFEE 5200</strain>
    </source>
</reference>
<dbReference type="PANTHER" id="PTHR35140">
    <property type="entry name" value="MITOTIC CHECK POINT PROTEIN BFA1"/>
    <property type="match status" value="1"/>
</dbReference>
<feature type="compositionally biased region" description="Low complexity" evidence="1">
    <location>
        <begin position="153"/>
        <end position="166"/>
    </location>
</feature>
<feature type="region of interest" description="Disordered" evidence="1">
    <location>
        <begin position="466"/>
        <end position="491"/>
    </location>
</feature>
<organism evidence="3 4">
    <name type="scientific">Friedmanniomyces endolithicus</name>
    <dbReference type="NCBI Taxonomy" id="329885"/>
    <lineage>
        <taxon>Eukaryota</taxon>
        <taxon>Fungi</taxon>
        <taxon>Dikarya</taxon>
        <taxon>Ascomycota</taxon>
        <taxon>Pezizomycotina</taxon>
        <taxon>Dothideomycetes</taxon>
        <taxon>Dothideomycetidae</taxon>
        <taxon>Mycosphaerellales</taxon>
        <taxon>Teratosphaeriaceae</taxon>
        <taxon>Friedmanniomyces</taxon>
    </lineage>
</organism>
<feature type="compositionally biased region" description="Acidic residues" evidence="1">
    <location>
        <begin position="1"/>
        <end position="12"/>
    </location>
</feature>
<dbReference type="AlphaFoldDB" id="A0AAN6KFK9"/>
<feature type="compositionally biased region" description="Polar residues" evidence="1">
    <location>
        <begin position="55"/>
        <end position="67"/>
    </location>
</feature>
<feature type="region of interest" description="Disordered" evidence="1">
    <location>
        <begin position="55"/>
        <end position="74"/>
    </location>
</feature>
<evidence type="ECO:0008006" key="5">
    <source>
        <dbReference type="Google" id="ProtNLM"/>
    </source>
</evidence>
<evidence type="ECO:0000313" key="3">
    <source>
        <dbReference type="EMBL" id="KAK0979814.1"/>
    </source>
</evidence>
<dbReference type="Proteomes" id="UP001175353">
    <property type="component" value="Unassembled WGS sequence"/>
</dbReference>
<dbReference type="GO" id="GO:1990334">
    <property type="term" value="C:Bfa1-Bub2 complex"/>
    <property type="evidence" value="ECO:0007669"/>
    <property type="project" value="InterPro"/>
</dbReference>
<dbReference type="EMBL" id="JASUXU010000015">
    <property type="protein sequence ID" value="KAK0322681.1"/>
    <property type="molecule type" value="Genomic_DNA"/>
</dbReference>
<dbReference type="PANTHER" id="PTHR35140:SF1">
    <property type="entry name" value="MITOTIC CHECK POINT PROTEIN BFA1"/>
    <property type="match status" value="1"/>
</dbReference>
<name>A0AAN6KFK9_9PEZI</name>
<feature type="region of interest" description="Disordered" evidence="1">
    <location>
        <begin position="1"/>
        <end position="22"/>
    </location>
</feature>
<feature type="compositionally biased region" description="Polar residues" evidence="1">
    <location>
        <begin position="359"/>
        <end position="368"/>
    </location>
</feature>
<feature type="compositionally biased region" description="Basic and acidic residues" evidence="1">
    <location>
        <begin position="276"/>
        <end position="285"/>
    </location>
</feature>
<feature type="region of interest" description="Disordered" evidence="1">
    <location>
        <begin position="269"/>
        <end position="418"/>
    </location>
</feature>
<keyword evidence="4" id="KW-1185">Reference proteome</keyword>
<feature type="compositionally biased region" description="Low complexity" evidence="1">
    <location>
        <begin position="637"/>
        <end position="646"/>
    </location>
</feature>
<feature type="region of interest" description="Disordered" evidence="1">
    <location>
        <begin position="497"/>
        <end position="516"/>
    </location>
</feature>
<dbReference type="GO" id="GO:0031578">
    <property type="term" value="P:mitotic spindle orientation checkpoint signaling"/>
    <property type="evidence" value="ECO:0007669"/>
    <property type="project" value="TreeGrafter"/>
</dbReference>
<reference evidence="2" key="1">
    <citation type="submission" date="2021-12" db="EMBL/GenBank/DDBJ databases">
        <title>Black yeast isolated from Biological Soil Crust.</title>
        <authorList>
            <person name="Kurbessoian T."/>
        </authorList>
    </citation>
    <scope>NUCLEOTIDE SEQUENCE</scope>
    <source>
        <strain evidence="2">CCFEE 5208</strain>
    </source>
</reference>
<feature type="region of interest" description="Disordered" evidence="1">
    <location>
        <begin position="697"/>
        <end position="717"/>
    </location>
</feature>
<dbReference type="InterPro" id="IPR034586">
    <property type="entry name" value="Bfa1/Byr4"/>
</dbReference>
<comment type="caution">
    <text evidence="3">The sequence shown here is derived from an EMBL/GenBank/DDBJ whole genome shotgun (WGS) entry which is preliminary data.</text>
</comment>
<protein>
    <recommendedName>
        <fullName evidence="5">Cytokinesis regulator</fullName>
    </recommendedName>
</protein>
<evidence type="ECO:0000256" key="1">
    <source>
        <dbReference type="SAM" id="MobiDB-lite"/>
    </source>
</evidence>
<gene>
    <name evidence="2" type="ORF">LTR82_006137</name>
    <name evidence="3" type="ORF">LTR91_012460</name>
</gene>
<feature type="region of interest" description="Disordered" evidence="1">
    <location>
        <begin position="634"/>
        <end position="665"/>
    </location>
</feature>